<dbReference type="AlphaFoldDB" id="A0A1X0IBC3"/>
<evidence type="ECO:0000313" key="3">
    <source>
        <dbReference type="EMBL" id="ORB40390.1"/>
    </source>
</evidence>
<feature type="domain" description="PPE family C-terminal" evidence="2">
    <location>
        <begin position="23"/>
        <end position="64"/>
    </location>
</feature>
<organism evidence="3 4">
    <name type="scientific">Mycobacterium paraseoulense</name>
    <dbReference type="NCBI Taxonomy" id="590652"/>
    <lineage>
        <taxon>Bacteria</taxon>
        <taxon>Bacillati</taxon>
        <taxon>Actinomycetota</taxon>
        <taxon>Actinomycetes</taxon>
        <taxon>Mycobacteriales</taxon>
        <taxon>Mycobacteriaceae</taxon>
        <taxon>Mycobacterium</taxon>
    </lineage>
</organism>
<protein>
    <recommendedName>
        <fullName evidence="2">PPE family C-terminal domain-containing protein</fullName>
    </recommendedName>
</protein>
<accession>A0A1X0IBC3</accession>
<reference evidence="3 4" key="1">
    <citation type="submission" date="2017-02" db="EMBL/GenBank/DDBJ databases">
        <title>The new phylogeny of genus Mycobacterium.</title>
        <authorList>
            <person name="Tortoli E."/>
            <person name="Trovato A."/>
            <person name="Cirillo D.M."/>
        </authorList>
    </citation>
    <scope>NUCLEOTIDE SEQUENCE [LARGE SCALE GENOMIC DNA]</scope>
    <source>
        <strain evidence="3 4">DSM 45000</strain>
    </source>
</reference>
<dbReference type="Pfam" id="PF12484">
    <property type="entry name" value="PPE-SVP"/>
    <property type="match status" value="1"/>
</dbReference>
<comment type="caution">
    <text evidence="3">The sequence shown here is derived from an EMBL/GenBank/DDBJ whole genome shotgun (WGS) entry which is preliminary data.</text>
</comment>
<dbReference type="InterPro" id="IPR022171">
    <property type="entry name" value="PPE_C"/>
</dbReference>
<gene>
    <name evidence="3" type="ORF">BST39_13770</name>
</gene>
<evidence type="ECO:0000256" key="1">
    <source>
        <dbReference type="SAM" id="MobiDB-lite"/>
    </source>
</evidence>
<name>A0A1X0IBC3_9MYCO</name>
<evidence type="ECO:0000259" key="2">
    <source>
        <dbReference type="Pfam" id="PF12484"/>
    </source>
</evidence>
<proteinExistence type="predicted"/>
<dbReference type="EMBL" id="MVIE01000015">
    <property type="protein sequence ID" value="ORB40390.1"/>
    <property type="molecule type" value="Genomic_DNA"/>
</dbReference>
<keyword evidence="4" id="KW-1185">Reference proteome</keyword>
<sequence length="91" mass="9329">MQAHNNPRPAWPFHPASGVGAPSAGVGGAASLGPLSVPPCWTMTDTKVESDSPSPPDTAAPGRTFQRALMATITGRAGRPSPRRPHRAPGP</sequence>
<evidence type="ECO:0000313" key="4">
    <source>
        <dbReference type="Proteomes" id="UP000192513"/>
    </source>
</evidence>
<dbReference type="RefSeq" id="WP_408632575.1">
    <property type="nucleotide sequence ID" value="NZ_AP022619.1"/>
</dbReference>
<dbReference type="STRING" id="590652.BST39_13770"/>
<feature type="region of interest" description="Disordered" evidence="1">
    <location>
        <begin position="1"/>
        <end position="62"/>
    </location>
</feature>
<dbReference type="Proteomes" id="UP000192513">
    <property type="component" value="Unassembled WGS sequence"/>
</dbReference>